<dbReference type="Proteomes" id="UP000054721">
    <property type="component" value="Unassembled WGS sequence"/>
</dbReference>
<gene>
    <name evidence="1" type="ORF">T02_6247</name>
</gene>
<organism evidence="1 2">
    <name type="scientific">Trichinella nativa</name>
    <dbReference type="NCBI Taxonomy" id="6335"/>
    <lineage>
        <taxon>Eukaryota</taxon>
        <taxon>Metazoa</taxon>
        <taxon>Ecdysozoa</taxon>
        <taxon>Nematoda</taxon>
        <taxon>Enoplea</taxon>
        <taxon>Dorylaimia</taxon>
        <taxon>Trichinellida</taxon>
        <taxon>Trichinellidae</taxon>
        <taxon>Trichinella</taxon>
    </lineage>
</organism>
<accession>A0A0V1LCV1</accession>
<protein>
    <submittedName>
        <fullName evidence="1">Uncharacterized protein</fullName>
    </submittedName>
</protein>
<reference evidence="1 2" key="1">
    <citation type="submission" date="2015-05" db="EMBL/GenBank/DDBJ databases">
        <title>Evolution of Trichinella species and genotypes.</title>
        <authorList>
            <person name="Korhonen P.K."/>
            <person name="Edoardo P."/>
            <person name="Giuseppe L.R."/>
            <person name="Gasser R.B."/>
        </authorList>
    </citation>
    <scope>NUCLEOTIDE SEQUENCE [LARGE SCALE GENOMIC DNA]</scope>
    <source>
        <strain evidence="1">ISS10</strain>
    </source>
</reference>
<dbReference type="EMBL" id="JYDW01000077">
    <property type="protein sequence ID" value="KRZ57344.1"/>
    <property type="molecule type" value="Genomic_DNA"/>
</dbReference>
<evidence type="ECO:0000313" key="2">
    <source>
        <dbReference type="Proteomes" id="UP000054721"/>
    </source>
</evidence>
<evidence type="ECO:0000313" key="1">
    <source>
        <dbReference type="EMBL" id="KRZ57344.1"/>
    </source>
</evidence>
<name>A0A0V1LCV1_9BILA</name>
<keyword evidence="2" id="KW-1185">Reference proteome</keyword>
<comment type="caution">
    <text evidence="1">The sequence shown here is derived from an EMBL/GenBank/DDBJ whole genome shotgun (WGS) entry which is preliminary data.</text>
</comment>
<dbReference type="AlphaFoldDB" id="A0A0V1LCV1"/>
<sequence length="77" mass="8821">MKGTSYTKEAIIVVHVRKKVSRNGTIFQEIVHLPLKKNRLLPRCNFQYGRGSLESIIVCKRIQLLNENVLILSIGLM</sequence>
<proteinExistence type="predicted"/>